<dbReference type="Gene3D" id="1.10.10.60">
    <property type="entry name" value="Homeodomain-like"/>
    <property type="match status" value="2"/>
</dbReference>
<keyword evidence="2" id="KW-0238">DNA-binding</keyword>
<evidence type="ECO:0000313" key="6">
    <source>
        <dbReference type="Proteomes" id="UP000029538"/>
    </source>
</evidence>
<dbReference type="InterPro" id="IPR018060">
    <property type="entry name" value="HTH_AraC"/>
</dbReference>
<reference evidence="5 6" key="1">
    <citation type="submission" date="2014-07" db="EMBL/GenBank/DDBJ databases">
        <authorList>
            <person name="McCorrison J."/>
            <person name="Sanka R."/>
            <person name="Torralba M."/>
            <person name="Gillis M."/>
            <person name="Haft D.H."/>
            <person name="Methe B."/>
            <person name="Sutton G."/>
            <person name="Nelson K.E."/>
        </authorList>
    </citation>
    <scope>NUCLEOTIDE SEQUENCE [LARGE SCALE GENOMIC DNA]</scope>
    <source>
        <strain evidence="5 6">DNF00882</strain>
    </source>
</reference>
<dbReference type="GO" id="GO:0003700">
    <property type="term" value="F:DNA-binding transcription factor activity"/>
    <property type="evidence" value="ECO:0007669"/>
    <property type="project" value="InterPro"/>
</dbReference>
<comment type="caution">
    <text evidence="5">The sequence shown here is derived from an EMBL/GenBank/DDBJ whole genome shotgun (WGS) entry which is preliminary data.</text>
</comment>
<dbReference type="SMART" id="SM00342">
    <property type="entry name" value="HTH_ARAC"/>
    <property type="match status" value="1"/>
</dbReference>
<dbReference type="AlphaFoldDB" id="A0A096AG44"/>
<sequence>MKFYNLNKHRQCPNYIGSKAIGFALITGMCGDRVGDILPVPVMIFVISGKIKLCYQKNVEIVVNAGEMITAVFGNESYVTAMEDTVCMRLYVQGDGLDFCHRIVNSNLLQRFGEQVGEQGKVLSMIPEIQAIIRQMTGYIADGLLCCNVHAMKQQELAAVLQAYYRPEDLLPFIAPIYDPNARFYNDVMKLVDDYLPVKEMAARLNMSYPSFVRHFRKVFKETPLEWQSKHRMKRLTDMLRKTAQTEQEIADELKFSTVQNMRVFCKSRCGQTPAQVRNSKLDCAG</sequence>
<evidence type="ECO:0000259" key="4">
    <source>
        <dbReference type="PROSITE" id="PS01124"/>
    </source>
</evidence>
<dbReference type="InterPro" id="IPR009057">
    <property type="entry name" value="Homeodomain-like_sf"/>
</dbReference>
<evidence type="ECO:0000256" key="2">
    <source>
        <dbReference type="ARBA" id="ARBA00023125"/>
    </source>
</evidence>
<organism evidence="5 6">
    <name type="scientific">Prevotella disiens DNF00882</name>
    <dbReference type="NCBI Taxonomy" id="1401075"/>
    <lineage>
        <taxon>Bacteria</taxon>
        <taxon>Pseudomonadati</taxon>
        <taxon>Bacteroidota</taxon>
        <taxon>Bacteroidia</taxon>
        <taxon>Bacteroidales</taxon>
        <taxon>Prevotellaceae</taxon>
        <taxon>Prevotella</taxon>
    </lineage>
</organism>
<evidence type="ECO:0000256" key="1">
    <source>
        <dbReference type="ARBA" id="ARBA00023015"/>
    </source>
</evidence>
<dbReference type="PANTHER" id="PTHR43280:SF10">
    <property type="entry name" value="REGULATORY PROTEIN POCR"/>
    <property type="match status" value="1"/>
</dbReference>
<dbReference type="RefSeq" id="WP_036885071.1">
    <property type="nucleotide sequence ID" value="NZ_JRNR01000169.1"/>
</dbReference>
<dbReference type="EMBL" id="JRNR01000169">
    <property type="protein sequence ID" value="KGF46113.1"/>
    <property type="molecule type" value="Genomic_DNA"/>
</dbReference>
<keyword evidence="1" id="KW-0805">Transcription regulation</keyword>
<keyword evidence="3" id="KW-0804">Transcription</keyword>
<dbReference type="SUPFAM" id="SSF46689">
    <property type="entry name" value="Homeodomain-like"/>
    <property type="match status" value="1"/>
</dbReference>
<dbReference type="PROSITE" id="PS01124">
    <property type="entry name" value="HTH_ARAC_FAMILY_2"/>
    <property type="match status" value="1"/>
</dbReference>
<dbReference type="GO" id="GO:0043565">
    <property type="term" value="F:sequence-specific DNA binding"/>
    <property type="evidence" value="ECO:0007669"/>
    <property type="project" value="InterPro"/>
</dbReference>
<name>A0A096AG44_9BACT</name>
<accession>A0A096AG44</accession>
<proteinExistence type="predicted"/>
<evidence type="ECO:0000256" key="3">
    <source>
        <dbReference type="ARBA" id="ARBA00023163"/>
    </source>
</evidence>
<dbReference type="PANTHER" id="PTHR43280">
    <property type="entry name" value="ARAC-FAMILY TRANSCRIPTIONAL REGULATOR"/>
    <property type="match status" value="1"/>
</dbReference>
<gene>
    <name evidence="5" type="ORF">HMPREF0654_11905</name>
</gene>
<dbReference type="Pfam" id="PF12833">
    <property type="entry name" value="HTH_18"/>
    <property type="match status" value="1"/>
</dbReference>
<dbReference type="Proteomes" id="UP000029538">
    <property type="component" value="Unassembled WGS sequence"/>
</dbReference>
<evidence type="ECO:0000313" key="5">
    <source>
        <dbReference type="EMBL" id="KGF46113.1"/>
    </source>
</evidence>
<feature type="domain" description="HTH araC/xylS-type" evidence="4">
    <location>
        <begin position="182"/>
        <end position="280"/>
    </location>
</feature>
<protein>
    <submittedName>
        <fullName evidence="5">AraC family transcriptional regulator</fullName>
    </submittedName>
</protein>